<dbReference type="Pfam" id="PF11913">
    <property type="entry name" value="DUF3431"/>
    <property type="match status" value="1"/>
</dbReference>
<gene>
    <name evidence="1" type="ORF">BLS_001736</name>
</gene>
<reference evidence="1 2" key="1">
    <citation type="submission" date="2019-11" db="EMBL/GenBank/DDBJ databases">
        <title>Venturia inaequalis Genome Resource.</title>
        <authorList>
            <person name="Lichtner F.J."/>
        </authorList>
    </citation>
    <scope>NUCLEOTIDE SEQUENCE [LARGE SCALE GENOMIC DNA]</scope>
    <source>
        <strain evidence="1">Bline_iso_100314</strain>
    </source>
</reference>
<proteinExistence type="predicted"/>
<dbReference type="InterPro" id="IPR021838">
    <property type="entry name" value="DUF3431"/>
</dbReference>
<evidence type="ECO:0000313" key="1">
    <source>
        <dbReference type="EMBL" id="KAE9961578.1"/>
    </source>
</evidence>
<dbReference type="Proteomes" id="UP000433883">
    <property type="component" value="Unassembled WGS sequence"/>
</dbReference>
<dbReference type="EMBL" id="WNWQ01001417">
    <property type="protein sequence ID" value="KAE9961578.1"/>
    <property type="molecule type" value="Genomic_DNA"/>
</dbReference>
<organism evidence="1 2">
    <name type="scientific">Venturia inaequalis</name>
    <name type="common">Apple scab fungus</name>
    <dbReference type="NCBI Taxonomy" id="5025"/>
    <lineage>
        <taxon>Eukaryota</taxon>
        <taxon>Fungi</taxon>
        <taxon>Dikarya</taxon>
        <taxon>Ascomycota</taxon>
        <taxon>Pezizomycotina</taxon>
        <taxon>Dothideomycetes</taxon>
        <taxon>Pleosporomycetidae</taxon>
        <taxon>Venturiales</taxon>
        <taxon>Venturiaceae</taxon>
        <taxon>Venturia</taxon>
    </lineage>
</organism>
<accession>A0A8H3U234</accession>
<evidence type="ECO:0000313" key="2">
    <source>
        <dbReference type="Proteomes" id="UP000433883"/>
    </source>
</evidence>
<dbReference type="AlphaFoldDB" id="A0A8H3U234"/>
<dbReference type="PANTHER" id="PTHR37490:SF1">
    <property type="entry name" value="GLYCOSYLTRANSFERASE 2-LIKE DOMAIN-CONTAINING PROTEIN"/>
    <property type="match status" value="1"/>
</dbReference>
<sequence length="332" mass="37939">MQFSEAILARRRIAIAFTLAVVLLTLLRWDSSTHVVSLKLISPQLKESPRMGLVDSATTAQRSRSDKPTLDIVVSHYKEDLKKTATMLHELLNLPKFRQLEVEIHFYTKNKDMDLDLIRRTINTTRVTLLPNLGREGGTFIDHIILNFDRLARHSMFIQAAMHEYDHAKNHIGDYFGVDTGVLSLGTYESCNCIDCTDPWDAARKFPRLEELYAALNGQFCPKSVVLTYLGQFITSATRIRSRGLKAYEYLKKVLEADESHFIHADPKQDIFQDDVTNPYFGHTLERSWMILFGCSEKRLVEKCGSWPGLKTARKPLGSNDDCQCLDDIRVP</sequence>
<comment type="caution">
    <text evidence="1">The sequence shown here is derived from an EMBL/GenBank/DDBJ whole genome shotgun (WGS) entry which is preliminary data.</text>
</comment>
<name>A0A8H3U234_VENIN</name>
<protein>
    <submittedName>
        <fullName evidence="1">Uncharacterized protein</fullName>
    </submittedName>
</protein>
<dbReference type="PANTHER" id="PTHR37490">
    <property type="entry name" value="EXPRESSED PROTEIN"/>
    <property type="match status" value="1"/>
</dbReference>